<comment type="function">
    <text evidence="5">Methylates the class 1 translation termination release factors RF1/PrfA and RF2/PrfB on the glutamine residue of the universally conserved GGQ motif.</text>
</comment>
<evidence type="ECO:0000256" key="5">
    <source>
        <dbReference type="HAMAP-Rule" id="MF_02126"/>
    </source>
</evidence>
<dbReference type="PANTHER" id="PTHR18895:SF74">
    <property type="entry name" value="MTRF1L RELEASE FACTOR GLUTAMINE METHYLTRANSFERASE"/>
    <property type="match status" value="1"/>
</dbReference>
<dbReference type="Gene3D" id="1.10.8.10">
    <property type="entry name" value="DNA helicase RuvA subunit, C-terminal domain"/>
    <property type="match status" value="1"/>
</dbReference>
<feature type="binding site" evidence="5">
    <location>
        <begin position="194"/>
        <end position="197"/>
    </location>
    <ligand>
        <name>substrate</name>
    </ligand>
</feature>
<dbReference type="Gene3D" id="3.40.50.150">
    <property type="entry name" value="Vaccinia Virus protein VP39"/>
    <property type="match status" value="1"/>
</dbReference>
<sequence length="288" mass="32407">MNKEIWTVGRILQWTEQYFRSKEMDSPRLDGEVLLSHILGKDRIYLYTHYDQPLVQEELDAFRPLVQERAKGRSVASIIGEKDFMGLTFKVNEHVLIPRPDTETLVEYVLDTLPKDFSGRILDVCSGPGTILLSLLHYLPQASGMGLELSIQALQVAEQNRNQLQLAERSIFKHSDMFKAIEHSGESFDVIVSNPPYITSADMRILAPEVLAEPHMALEGGADGLDFYRILVANSGQYLVPGGILAMEIGIHQGDDVRQLLEATGQFHEIQYCKDLAGINRVIVAKRM</sequence>
<dbReference type="EC" id="2.1.1.297" evidence="5"/>
<evidence type="ECO:0000256" key="2">
    <source>
        <dbReference type="ARBA" id="ARBA00022679"/>
    </source>
</evidence>
<dbReference type="NCBIfam" id="TIGR03534">
    <property type="entry name" value="RF_mod_PrmC"/>
    <property type="match status" value="1"/>
</dbReference>
<dbReference type="Pfam" id="PF17827">
    <property type="entry name" value="PrmC_N"/>
    <property type="match status" value="1"/>
</dbReference>
<evidence type="ECO:0000256" key="1">
    <source>
        <dbReference type="ARBA" id="ARBA00022603"/>
    </source>
</evidence>
<evidence type="ECO:0000259" key="6">
    <source>
        <dbReference type="Pfam" id="PF05175"/>
    </source>
</evidence>
<comment type="similarity">
    <text evidence="5">Belongs to the protein N5-glutamine methyltransferase family. PrmC subfamily.</text>
</comment>
<organism evidence="8 9">
    <name type="scientific">Veillonella absiana</name>
    <dbReference type="NCBI Taxonomy" id="3079305"/>
    <lineage>
        <taxon>Bacteria</taxon>
        <taxon>Bacillati</taxon>
        <taxon>Bacillota</taxon>
        <taxon>Negativicutes</taxon>
        <taxon>Veillonellales</taxon>
        <taxon>Veillonellaceae</taxon>
        <taxon>Veillonella</taxon>
    </lineage>
</organism>
<dbReference type="InterPro" id="IPR002052">
    <property type="entry name" value="DNA_methylase_N6_adenine_CS"/>
</dbReference>
<dbReference type="GO" id="GO:0032259">
    <property type="term" value="P:methylation"/>
    <property type="evidence" value="ECO:0007669"/>
    <property type="project" value="UniProtKB-KW"/>
</dbReference>
<dbReference type="PROSITE" id="PS00092">
    <property type="entry name" value="N6_MTASE"/>
    <property type="match status" value="1"/>
</dbReference>
<dbReference type="InterPro" id="IPR040758">
    <property type="entry name" value="PrmC_N"/>
</dbReference>
<keyword evidence="1 5" id="KW-0489">Methyltransferase</keyword>
<dbReference type="Pfam" id="PF05175">
    <property type="entry name" value="MTS"/>
    <property type="match status" value="1"/>
</dbReference>
<name>A0ABU3Z7E8_9FIRM</name>
<feature type="domain" description="Release factor glutamine methyltransferase N-terminal" evidence="7">
    <location>
        <begin position="11"/>
        <end position="80"/>
    </location>
</feature>
<comment type="catalytic activity">
    <reaction evidence="4 5">
        <text>L-glutaminyl-[peptide chain release factor] + S-adenosyl-L-methionine = N(5)-methyl-L-glutaminyl-[peptide chain release factor] + S-adenosyl-L-homocysteine + H(+)</text>
        <dbReference type="Rhea" id="RHEA:42896"/>
        <dbReference type="Rhea" id="RHEA-COMP:10271"/>
        <dbReference type="Rhea" id="RHEA-COMP:10272"/>
        <dbReference type="ChEBI" id="CHEBI:15378"/>
        <dbReference type="ChEBI" id="CHEBI:30011"/>
        <dbReference type="ChEBI" id="CHEBI:57856"/>
        <dbReference type="ChEBI" id="CHEBI:59789"/>
        <dbReference type="ChEBI" id="CHEBI:61891"/>
        <dbReference type="EC" id="2.1.1.297"/>
    </reaction>
</comment>
<dbReference type="InterPro" id="IPR007848">
    <property type="entry name" value="Small_mtfrase_dom"/>
</dbReference>
<dbReference type="InterPro" id="IPR050320">
    <property type="entry name" value="N5-glutamine_MTase"/>
</dbReference>
<proteinExistence type="inferred from homology"/>
<reference evidence="8 9" key="1">
    <citation type="submission" date="2023-10" db="EMBL/GenBank/DDBJ databases">
        <title>Veillonella sp. nov., isolated from a pig farm feces dump.</title>
        <authorList>
            <person name="Chang Y.-H."/>
        </authorList>
    </citation>
    <scope>NUCLEOTIDE SEQUENCE [LARGE SCALE GENOMIC DNA]</scope>
    <source>
        <strain evidence="8 9">YH-vei2233</strain>
    </source>
</reference>
<accession>A0ABU3Z7E8</accession>
<dbReference type="CDD" id="cd02440">
    <property type="entry name" value="AdoMet_MTases"/>
    <property type="match status" value="1"/>
</dbReference>
<dbReference type="HAMAP" id="MF_02126">
    <property type="entry name" value="RF_methyltr_PrmC"/>
    <property type="match status" value="1"/>
</dbReference>
<evidence type="ECO:0000256" key="3">
    <source>
        <dbReference type="ARBA" id="ARBA00022691"/>
    </source>
</evidence>
<evidence type="ECO:0000313" key="8">
    <source>
        <dbReference type="EMBL" id="MDV5087849.1"/>
    </source>
</evidence>
<comment type="caution">
    <text evidence="8">The sequence shown here is derived from an EMBL/GenBank/DDBJ whole genome shotgun (WGS) entry which is preliminary data.</text>
</comment>
<evidence type="ECO:0000313" key="9">
    <source>
        <dbReference type="Proteomes" id="UP001272515"/>
    </source>
</evidence>
<dbReference type="SUPFAM" id="SSF53335">
    <property type="entry name" value="S-adenosyl-L-methionine-dependent methyltransferases"/>
    <property type="match status" value="1"/>
</dbReference>
<keyword evidence="3 5" id="KW-0949">S-adenosyl-L-methionine</keyword>
<evidence type="ECO:0000256" key="4">
    <source>
        <dbReference type="ARBA" id="ARBA00048391"/>
    </source>
</evidence>
<keyword evidence="2 5" id="KW-0808">Transferase</keyword>
<gene>
    <name evidence="5 8" type="primary">prmC</name>
    <name evidence="8" type="ORF">RVY80_03175</name>
</gene>
<dbReference type="InterPro" id="IPR029063">
    <property type="entry name" value="SAM-dependent_MTases_sf"/>
</dbReference>
<dbReference type="PANTHER" id="PTHR18895">
    <property type="entry name" value="HEMK METHYLTRANSFERASE"/>
    <property type="match status" value="1"/>
</dbReference>
<dbReference type="NCBIfam" id="TIGR00536">
    <property type="entry name" value="hemK_fam"/>
    <property type="match status" value="1"/>
</dbReference>
<keyword evidence="9" id="KW-1185">Reference proteome</keyword>
<protein>
    <recommendedName>
        <fullName evidence="5">Release factor glutamine methyltransferase</fullName>
        <shortName evidence="5">RF MTase</shortName>
        <ecNumber evidence="5">2.1.1.297</ecNumber>
    </recommendedName>
    <alternativeName>
        <fullName evidence="5">N5-glutamine methyltransferase PrmC</fullName>
    </alternativeName>
    <alternativeName>
        <fullName evidence="5">Protein-(glutamine-N5) MTase PrmC</fullName>
    </alternativeName>
    <alternativeName>
        <fullName evidence="5">Protein-glutamine N-methyltransferase PrmC</fullName>
    </alternativeName>
</protein>
<dbReference type="InterPro" id="IPR004556">
    <property type="entry name" value="HemK-like"/>
</dbReference>
<comment type="caution">
    <text evidence="5">Lacks conserved residue(s) required for the propagation of feature annotation.</text>
</comment>
<dbReference type="InterPro" id="IPR019874">
    <property type="entry name" value="RF_methyltr_PrmC"/>
</dbReference>
<evidence type="ECO:0000259" key="7">
    <source>
        <dbReference type="Pfam" id="PF17827"/>
    </source>
</evidence>
<dbReference type="RefSeq" id="WP_295191586.1">
    <property type="nucleotide sequence ID" value="NZ_JAWJZA010000001.1"/>
</dbReference>
<feature type="binding site" evidence="5">
    <location>
        <position position="194"/>
    </location>
    <ligand>
        <name>S-adenosyl-L-methionine</name>
        <dbReference type="ChEBI" id="CHEBI:59789"/>
    </ligand>
</feature>
<feature type="binding site" evidence="5">
    <location>
        <position position="148"/>
    </location>
    <ligand>
        <name>S-adenosyl-L-methionine</name>
        <dbReference type="ChEBI" id="CHEBI:59789"/>
    </ligand>
</feature>
<dbReference type="Proteomes" id="UP001272515">
    <property type="component" value="Unassembled WGS sequence"/>
</dbReference>
<feature type="domain" description="Methyltransferase small" evidence="6">
    <location>
        <begin position="109"/>
        <end position="204"/>
    </location>
</feature>
<dbReference type="EMBL" id="JAWJZB010000003">
    <property type="protein sequence ID" value="MDV5087849.1"/>
    <property type="molecule type" value="Genomic_DNA"/>
</dbReference>
<dbReference type="GO" id="GO:0102559">
    <property type="term" value="F:peptide chain release factor N(5)-glutamine methyltransferase activity"/>
    <property type="evidence" value="ECO:0007669"/>
    <property type="project" value="UniProtKB-EC"/>
</dbReference>